<dbReference type="RefSeq" id="WP_290262730.1">
    <property type="nucleotide sequence ID" value="NZ_JAUFQQ010000003.1"/>
</dbReference>
<dbReference type="Proteomes" id="UP001589589">
    <property type="component" value="Unassembled WGS sequence"/>
</dbReference>
<evidence type="ECO:0000313" key="4">
    <source>
        <dbReference type="Proteomes" id="UP001589589"/>
    </source>
</evidence>
<accession>A0ABV5FML3</accession>
<protein>
    <recommendedName>
        <fullName evidence="2">Baseplate structural protein Gp10 C-terminal domain-containing protein</fullName>
    </recommendedName>
</protein>
<dbReference type="Pfam" id="PF21939">
    <property type="entry name" value="Gp10_C"/>
    <property type="match status" value="1"/>
</dbReference>
<feature type="region of interest" description="Disordered" evidence="1">
    <location>
        <begin position="212"/>
        <end position="238"/>
    </location>
</feature>
<dbReference type="InterPro" id="IPR053827">
    <property type="entry name" value="Gp10_C"/>
</dbReference>
<reference evidence="3 4" key="1">
    <citation type="submission" date="2024-09" db="EMBL/GenBank/DDBJ databases">
        <authorList>
            <person name="Sun Q."/>
            <person name="Mori K."/>
        </authorList>
    </citation>
    <scope>NUCLEOTIDE SEQUENCE [LARGE SCALE GENOMIC DNA]</scope>
    <source>
        <strain evidence="3 4">CECT 7908</strain>
    </source>
</reference>
<evidence type="ECO:0000256" key="1">
    <source>
        <dbReference type="SAM" id="MobiDB-lite"/>
    </source>
</evidence>
<evidence type="ECO:0000313" key="3">
    <source>
        <dbReference type="EMBL" id="MFB9064783.1"/>
    </source>
</evidence>
<comment type="caution">
    <text evidence="3">The sequence shown here is derived from an EMBL/GenBank/DDBJ whole genome shotgun (WGS) entry which is preliminary data.</text>
</comment>
<dbReference type="EMBL" id="JBHMEX010000033">
    <property type="protein sequence ID" value="MFB9064783.1"/>
    <property type="molecule type" value="Genomic_DNA"/>
</dbReference>
<dbReference type="CDD" id="cd22641">
    <property type="entry name" value="C24-like"/>
    <property type="match status" value="1"/>
</dbReference>
<proteinExistence type="predicted"/>
<gene>
    <name evidence="3" type="ORF">ACFFUQ_12195</name>
</gene>
<keyword evidence="4" id="KW-1185">Reference proteome</keyword>
<evidence type="ECO:0000259" key="2">
    <source>
        <dbReference type="Pfam" id="PF21939"/>
    </source>
</evidence>
<feature type="domain" description="Baseplate structural protein Gp10 C-terminal" evidence="2">
    <location>
        <begin position="161"/>
        <end position="254"/>
    </location>
</feature>
<name>A0ABV5FML3_9FLAO</name>
<organism evidence="3 4">
    <name type="scientific">Flavobacterium branchiarum</name>
    <dbReference type="NCBI Taxonomy" id="1114870"/>
    <lineage>
        <taxon>Bacteria</taxon>
        <taxon>Pseudomonadati</taxon>
        <taxon>Bacteroidota</taxon>
        <taxon>Flavobacteriia</taxon>
        <taxon>Flavobacteriales</taxon>
        <taxon>Flavobacteriaceae</taxon>
        <taxon>Flavobacterium</taxon>
    </lineage>
</organism>
<sequence>MNSINFSQVGGFPTTTNVLGRMQTAFNLFTAFGNIVGDKSIISGCVVSGSNTSNGVVFINNEPFEFIGGLTQPKVIIKEETETLLFQNNNSYPVIKTRYITFGSGVEAMDWADFKQGFPTKNIQGLIDRIQKLEARPLVGNIPIGLIALWGRPANEIPAGWQEITEMAGKMPVGFDEKDSDYDVVGKAGGSKTKTLSIPELPEHAHDGHLVQASSNWRGGGNNSGDDATSKYGKSSPVGGGKSFSIMNPYRVVHYIKYVG</sequence>